<evidence type="ECO:0000313" key="4">
    <source>
        <dbReference type="Proteomes" id="UP001500837"/>
    </source>
</evidence>
<dbReference type="Pfam" id="PF25215">
    <property type="entry name" value="HVO_B0008_C"/>
    <property type="match status" value="1"/>
</dbReference>
<dbReference type="Gene3D" id="1.10.10.10">
    <property type="entry name" value="Winged helix-like DNA-binding domain superfamily/Winged helix DNA-binding domain"/>
    <property type="match status" value="1"/>
</dbReference>
<dbReference type="AlphaFoldDB" id="A0AAV3S9Z0"/>
<dbReference type="Proteomes" id="UP001500837">
    <property type="component" value="Unassembled WGS sequence"/>
</dbReference>
<accession>A0AAV3S9Z0</accession>
<organism evidence="3 4">
    <name type="scientific">Halarchaeum salinum</name>
    <dbReference type="NCBI Taxonomy" id="489912"/>
    <lineage>
        <taxon>Archaea</taxon>
        <taxon>Methanobacteriati</taxon>
        <taxon>Methanobacteriota</taxon>
        <taxon>Stenosarchaea group</taxon>
        <taxon>Halobacteria</taxon>
        <taxon>Halobacteriales</taxon>
        <taxon>Halobacteriaceae</taxon>
    </lineage>
</organism>
<dbReference type="InterPro" id="IPR036388">
    <property type="entry name" value="WH-like_DNA-bd_sf"/>
</dbReference>
<sequence>MAAQEPQAGVVTCPVCDLHTAVDDSNDAVDLYRRHASVTGHDVEWERVAVGDTVSTGNVKAALVELGNDYSEGVPLGVLTAALAAQGISIAETLDTLYDLRMGGEIYEPRDDHVLAV</sequence>
<dbReference type="InterPro" id="IPR057410">
    <property type="entry name" value="HVO_B0008-like_C"/>
</dbReference>
<evidence type="ECO:0000259" key="1">
    <source>
        <dbReference type="Pfam" id="PF25214"/>
    </source>
</evidence>
<name>A0AAV3S9Z0_9EURY</name>
<dbReference type="InterPro" id="IPR057409">
    <property type="entry name" value="HVO_B0008-like_N"/>
</dbReference>
<protein>
    <submittedName>
        <fullName evidence="3">Uncharacterized protein</fullName>
    </submittedName>
</protein>
<dbReference type="Pfam" id="PF25214">
    <property type="entry name" value="HVO_B0008_N"/>
    <property type="match status" value="1"/>
</dbReference>
<dbReference type="RefSeq" id="WP_211313120.1">
    <property type="nucleotide sequence ID" value="NZ_BAAABL010000066.1"/>
</dbReference>
<reference evidence="3 4" key="1">
    <citation type="journal article" date="2019" name="Int. J. Syst. Evol. Microbiol.">
        <title>The Global Catalogue of Microorganisms (GCM) 10K type strain sequencing project: providing services to taxonomists for standard genome sequencing and annotation.</title>
        <authorList>
            <consortium name="The Broad Institute Genomics Platform"/>
            <consortium name="The Broad Institute Genome Sequencing Center for Infectious Disease"/>
            <person name="Wu L."/>
            <person name="Ma J."/>
        </authorList>
    </citation>
    <scope>NUCLEOTIDE SEQUENCE [LARGE SCALE GENOMIC DNA]</scope>
    <source>
        <strain evidence="3 4">JCM 16330</strain>
    </source>
</reference>
<evidence type="ECO:0000259" key="2">
    <source>
        <dbReference type="Pfam" id="PF25215"/>
    </source>
</evidence>
<comment type="caution">
    <text evidence="3">The sequence shown here is derived from an EMBL/GenBank/DDBJ whole genome shotgun (WGS) entry which is preliminary data.</text>
</comment>
<evidence type="ECO:0000313" key="3">
    <source>
        <dbReference type="EMBL" id="GAA0307329.1"/>
    </source>
</evidence>
<proteinExistence type="predicted"/>
<dbReference type="EMBL" id="BAAABL010000066">
    <property type="protein sequence ID" value="GAA0307329.1"/>
    <property type="molecule type" value="Genomic_DNA"/>
</dbReference>
<keyword evidence="4" id="KW-1185">Reference proteome</keyword>
<feature type="domain" description="HVO-B0008-like C-terminal" evidence="2">
    <location>
        <begin position="65"/>
        <end position="114"/>
    </location>
</feature>
<gene>
    <name evidence="3" type="ORF">GCM10009066_21250</name>
</gene>
<feature type="domain" description="HVO-B0008-like N-terminal" evidence="1">
    <location>
        <begin position="10"/>
        <end position="47"/>
    </location>
</feature>